<evidence type="ECO:0000313" key="10">
    <source>
        <dbReference type="EMBL" id="OQA58690.1"/>
    </source>
</evidence>
<evidence type="ECO:0000256" key="5">
    <source>
        <dbReference type="ARBA" id="ARBA00022605"/>
    </source>
</evidence>
<dbReference type="EC" id="4.3.2.1" evidence="3 7"/>
<comment type="caution">
    <text evidence="10">The sequence shown here is derived from an EMBL/GenBank/DDBJ whole genome shotgun (WGS) entry which is preliminary data.</text>
</comment>
<dbReference type="PANTHER" id="PTHR43814:SF1">
    <property type="entry name" value="ARGININOSUCCINATE LYASE"/>
    <property type="match status" value="1"/>
</dbReference>
<comment type="subcellular location">
    <subcellularLocation>
        <location evidence="7">Cytoplasm</location>
    </subcellularLocation>
</comment>
<dbReference type="InterPro" id="IPR009049">
    <property type="entry name" value="Argininosuccinate_lyase"/>
</dbReference>
<dbReference type="InterPro" id="IPR000362">
    <property type="entry name" value="Fumarate_lyase_fam"/>
</dbReference>
<dbReference type="InterPro" id="IPR008948">
    <property type="entry name" value="L-Aspartase-like"/>
</dbReference>
<feature type="domain" description="Argininosuccinate lyase C-terminal" evidence="9">
    <location>
        <begin position="355"/>
        <end position="423"/>
    </location>
</feature>
<dbReference type="AlphaFoldDB" id="A0A1V5SVX3"/>
<feature type="domain" description="Fumarate lyase N-terminal" evidence="8">
    <location>
        <begin position="6"/>
        <end position="292"/>
    </location>
</feature>
<sequence>MGKDLDQEVAEFSTSINEDQELYWFDIIGSLAHCKMLQKIEILNQTEAQHIQRGLVQLLQNIEKNQINLNVYEDIHSAVEINLKQMIGEPAEKLHTARSRNDQIVLDERLFLREKIIHLIRGINNLQKGLLTLAQKYPTLVMPGYTHLQPAQPILFAHHLLAYFFMLQRDAERLKDALTRLNQLPLGAGALAGTSIPIDRKYVAELLAFPSVQANSMDVVADRDYVLETLNALSIAFLHLSRFGEELVLWNSPGFQFIIIDDAFTTGSSIMPQKKNPDIAELIRGKAGEVIGSWISLAVTLKGLPLTYNRDLQQDKPPLLRAVHECEKTFHIATRLINNIQPDSERMEAALQKGFLTATDLCEYLVGKGIPFRKTHEIVGSIVRELVSQDKSFQDLSFQELENYIGQLDQEVALVLDEKQSINRKQSEGSTSPQEVKKQFVIAQKLLDRWMAYNTRIEKEWHSKYQLLLSVE</sequence>
<evidence type="ECO:0000256" key="1">
    <source>
        <dbReference type="ARBA" id="ARBA00000985"/>
    </source>
</evidence>
<dbReference type="InterPro" id="IPR020557">
    <property type="entry name" value="Fumarate_lyase_CS"/>
</dbReference>
<dbReference type="GO" id="GO:0042450">
    <property type="term" value="P:L-arginine biosynthetic process via ornithine"/>
    <property type="evidence" value="ECO:0007669"/>
    <property type="project" value="UniProtKB-UniRule"/>
</dbReference>
<evidence type="ECO:0000259" key="8">
    <source>
        <dbReference type="Pfam" id="PF00206"/>
    </source>
</evidence>
<dbReference type="InterPro" id="IPR022761">
    <property type="entry name" value="Fumarate_lyase_N"/>
</dbReference>
<comment type="pathway">
    <text evidence="2 7">Amino-acid biosynthesis; L-arginine biosynthesis; L-arginine from L-ornithine and carbamoyl phosphate: step 3/3.</text>
</comment>
<reference evidence="10" key="1">
    <citation type="submission" date="2017-02" db="EMBL/GenBank/DDBJ databases">
        <title>Delving into the versatile metabolic prowess of the omnipresent phylum Bacteroidetes.</title>
        <authorList>
            <person name="Nobu M.K."/>
            <person name="Mei R."/>
            <person name="Narihiro T."/>
            <person name="Kuroda K."/>
            <person name="Liu W.-T."/>
        </authorList>
    </citation>
    <scope>NUCLEOTIDE SEQUENCE</scope>
    <source>
        <strain evidence="10">ADurb.Bin276</strain>
    </source>
</reference>
<dbReference type="HAMAP" id="MF_00006">
    <property type="entry name" value="Arg_succ_lyase"/>
    <property type="match status" value="1"/>
</dbReference>
<dbReference type="InterPro" id="IPR029419">
    <property type="entry name" value="Arg_succ_lyase_C"/>
</dbReference>
<dbReference type="InterPro" id="IPR024083">
    <property type="entry name" value="Fumarase/histidase_N"/>
</dbReference>
<dbReference type="FunFam" id="1.20.200.10:FF:000015">
    <property type="entry name" value="argininosuccinate lyase isoform X2"/>
    <property type="match status" value="1"/>
</dbReference>
<keyword evidence="6 7" id="KW-0456">Lyase</keyword>
<dbReference type="CDD" id="cd01359">
    <property type="entry name" value="Argininosuccinate_lyase"/>
    <property type="match status" value="1"/>
</dbReference>
<organism evidence="10">
    <name type="scientific">Candidatus Atribacter allofermentans</name>
    <dbReference type="NCBI Taxonomy" id="1852833"/>
    <lineage>
        <taxon>Bacteria</taxon>
        <taxon>Pseudomonadati</taxon>
        <taxon>Atribacterota</taxon>
        <taxon>Atribacteria</taxon>
        <taxon>Atribacterales</taxon>
        <taxon>Atribacteraceae</taxon>
        <taxon>Atribacter</taxon>
    </lineage>
</organism>
<evidence type="ECO:0000256" key="2">
    <source>
        <dbReference type="ARBA" id="ARBA00004941"/>
    </source>
</evidence>
<dbReference type="NCBIfam" id="TIGR00838">
    <property type="entry name" value="argH"/>
    <property type="match status" value="1"/>
</dbReference>
<dbReference type="Proteomes" id="UP000485569">
    <property type="component" value="Unassembled WGS sequence"/>
</dbReference>
<dbReference type="UniPathway" id="UPA00068">
    <property type="reaction ID" value="UER00114"/>
</dbReference>
<evidence type="ECO:0000256" key="4">
    <source>
        <dbReference type="ARBA" id="ARBA00022571"/>
    </source>
</evidence>
<accession>A0A1V5SVX3</accession>
<evidence type="ECO:0000256" key="6">
    <source>
        <dbReference type="ARBA" id="ARBA00023239"/>
    </source>
</evidence>
<protein>
    <recommendedName>
        <fullName evidence="3 7">Argininosuccinate lyase</fullName>
        <shortName evidence="7">ASAL</shortName>
        <ecNumber evidence="3 7">4.3.2.1</ecNumber>
    </recommendedName>
    <alternativeName>
        <fullName evidence="7">Arginosuccinase</fullName>
    </alternativeName>
</protein>
<dbReference type="Gene3D" id="1.10.275.10">
    <property type="entry name" value="Fumarase/aspartase (N-terminal domain)"/>
    <property type="match status" value="1"/>
</dbReference>
<evidence type="ECO:0000256" key="7">
    <source>
        <dbReference type="HAMAP-Rule" id="MF_00006"/>
    </source>
</evidence>
<proteinExistence type="inferred from homology"/>
<dbReference type="EMBL" id="MWBQ01000067">
    <property type="protein sequence ID" value="OQA58690.1"/>
    <property type="molecule type" value="Genomic_DNA"/>
</dbReference>
<keyword evidence="7" id="KW-0963">Cytoplasm</keyword>
<dbReference type="Gene3D" id="1.10.40.30">
    <property type="entry name" value="Fumarase/aspartase (C-terminal domain)"/>
    <property type="match status" value="1"/>
</dbReference>
<keyword evidence="4 7" id="KW-0055">Arginine biosynthesis</keyword>
<comment type="catalytic activity">
    <reaction evidence="1 7">
        <text>2-(N(omega)-L-arginino)succinate = fumarate + L-arginine</text>
        <dbReference type="Rhea" id="RHEA:24020"/>
        <dbReference type="ChEBI" id="CHEBI:29806"/>
        <dbReference type="ChEBI" id="CHEBI:32682"/>
        <dbReference type="ChEBI" id="CHEBI:57472"/>
        <dbReference type="EC" id="4.3.2.1"/>
    </reaction>
</comment>
<dbReference type="PRINTS" id="PR00149">
    <property type="entry name" value="FUMRATELYASE"/>
</dbReference>
<dbReference type="FunFam" id="1.10.40.30:FF:000001">
    <property type="entry name" value="Argininosuccinate lyase"/>
    <property type="match status" value="1"/>
</dbReference>
<evidence type="ECO:0000259" key="9">
    <source>
        <dbReference type="Pfam" id="PF14698"/>
    </source>
</evidence>
<dbReference type="PANTHER" id="PTHR43814">
    <property type="entry name" value="ARGININOSUCCINATE LYASE"/>
    <property type="match status" value="1"/>
</dbReference>
<dbReference type="PROSITE" id="PS00163">
    <property type="entry name" value="FUMARATE_LYASES"/>
    <property type="match status" value="1"/>
</dbReference>
<dbReference type="GO" id="GO:0005829">
    <property type="term" value="C:cytosol"/>
    <property type="evidence" value="ECO:0007669"/>
    <property type="project" value="TreeGrafter"/>
</dbReference>
<comment type="similarity">
    <text evidence="7">Belongs to the lyase 1 family. Argininosuccinate lyase subfamily.</text>
</comment>
<dbReference type="Gene3D" id="1.20.200.10">
    <property type="entry name" value="Fumarase/aspartase (Central domain)"/>
    <property type="match status" value="1"/>
</dbReference>
<dbReference type="SUPFAM" id="SSF48557">
    <property type="entry name" value="L-aspartase-like"/>
    <property type="match status" value="1"/>
</dbReference>
<keyword evidence="5 7" id="KW-0028">Amino-acid biosynthesis</keyword>
<evidence type="ECO:0000256" key="3">
    <source>
        <dbReference type="ARBA" id="ARBA00012338"/>
    </source>
</evidence>
<dbReference type="GO" id="GO:0004056">
    <property type="term" value="F:argininosuccinate lyase activity"/>
    <property type="evidence" value="ECO:0007669"/>
    <property type="project" value="UniProtKB-UniRule"/>
</dbReference>
<dbReference type="Pfam" id="PF00206">
    <property type="entry name" value="Lyase_1"/>
    <property type="match status" value="1"/>
</dbReference>
<gene>
    <name evidence="7 10" type="primary">argH</name>
    <name evidence="10" type="ORF">BWY41_01017</name>
</gene>
<dbReference type="PRINTS" id="PR00145">
    <property type="entry name" value="ARGSUCLYASE"/>
</dbReference>
<dbReference type="Pfam" id="PF14698">
    <property type="entry name" value="ASL_C2"/>
    <property type="match status" value="1"/>
</dbReference>
<name>A0A1V5SVX3_9BACT</name>